<dbReference type="InterPro" id="IPR046336">
    <property type="entry name" value="Lon_prtase_N_sf"/>
</dbReference>
<dbReference type="eggNOG" id="COG2802">
    <property type="taxonomic scope" value="Bacteria"/>
</dbReference>
<dbReference type="RefSeq" id="WP_013299799.1">
    <property type="nucleotide sequence ID" value="NC_014414.1"/>
</dbReference>
<dbReference type="InterPro" id="IPR003111">
    <property type="entry name" value="Lon_prtase_N"/>
</dbReference>
<dbReference type="PANTHER" id="PTHR46732">
    <property type="entry name" value="ATP-DEPENDENT PROTEASE LA (LON) DOMAIN PROTEIN"/>
    <property type="match status" value="1"/>
</dbReference>
<dbReference type="STRING" id="314260.PB2503_03752"/>
<accession>E0TE04</accession>
<name>E0TE04_PARBH</name>
<dbReference type="PANTHER" id="PTHR46732:SF8">
    <property type="entry name" value="ATP-DEPENDENT PROTEASE LA (LON) DOMAIN PROTEIN"/>
    <property type="match status" value="1"/>
</dbReference>
<evidence type="ECO:0000313" key="2">
    <source>
        <dbReference type="EMBL" id="ADM08825.1"/>
    </source>
</evidence>
<gene>
    <name evidence="2" type="ordered locus">PB2503_03752</name>
</gene>
<dbReference type="EMBL" id="CP002156">
    <property type="protein sequence ID" value="ADM08825.1"/>
    <property type="molecule type" value="Genomic_DNA"/>
</dbReference>
<proteinExistence type="predicted"/>
<dbReference type="PROSITE" id="PS51787">
    <property type="entry name" value="LON_N"/>
    <property type="match status" value="1"/>
</dbReference>
<dbReference type="HOGENOM" id="CLU_048359_2_1_5"/>
<reference evidence="2 3" key="2">
    <citation type="journal article" date="2011" name="J. Bacteriol.">
        <title>Complete genome sequence of strain HTCC2503T of Parvularcula bermudensis, the type species of the order "Parvularculales" in the class Alphaproteobacteria.</title>
        <authorList>
            <person name="Oh H.M."/>
            <person name="Kang I."/>
            <person name="Vergin K.L."/>
            <person name="Kang D."/>
            <person name="Rhee K.H."/>
            <person name="Giovannoni S.J."/>
            <person name="Cho J.C."/>
        </authorList>
    </citation>
    <scope>NUCLEOTIDE SEQUENCE [LARGE SCALE GENOMIC DNA]</scope>
    <source>
        <strain evidence="3">ATCC BAA-594 / HTCC2503 / KCTC 12087</strain>
    </source>
</reference>
<feature type="domain" description="Lon N-terminal" evidence="1">
    <location>
        <begin position="13"/>
        <end position="204"/>
    </location>
</feature>
<evidence type="ECO:0000259" key="1">
    <source>
        <dbReference type="PROSITE" id="PS51787"/>
    </source>
</evidence>
<keyword evidence="3" id="KW-1185">Reference proteome</keyword>
<reference evidence="3" key="1">
    <citation type="submission" date="2010-08" db="EMBL/GenBank/DDBJ databases">
        <title>Genome sequence of Parvularcula bermudensis HTCC2503.</title>
        <authorList>
            <person name="Kang D.-M."/>
            <person name="Oh H.-M."/>
            <person name="Cho J.-C."/>
        </authorList>
    </citation>
    <scope>NUCLEOTIDE SEQUENCE [LARGE SCALE GENOMIC DNA]</scope>
    <source>
        <strain evidence="3">ATCC BAA-594 / HTCC2503 / KCTC 12087</strain>
    </source>
</reference>
<organism evidence="2 3">
    <name type="scientific">Parvularcula bermudensis (strain ATCC BAA-594 / HTCC2503 / KCTC 12087)</name>
    <dbReference type="NCBI Taxonomy" id="314260"/>
    <lineage>
        <taxon>Bacteria</taxon>
        <taxon>Pseudomonadati</taxon>
        <taxon>Pseudomonadota</taxon>
        <taxon>Alphaproteobacteria</taxon>
        <taxon>Parvularculales</taxon>
        <taxon>Parvularculaceae</taxon>
        <taxon>Parvularcula</taxon>
    </lineage>
</organism>
<dbReference type="SMART" id="SM00464">
    <property type="entry name" value="LON"/>
    <property type="match status" value="1"/>
</dbReference>
<protein>
    <recommendedName>
        <fullName evidence="1">Lon N-terminal domain-containing protein</fullName>
    </recommendedName>
</protein>
<dbReference type="KEGG" id="pbr:PB2503_03752"/>
<dbReference type="SUPFAM" id="SSF88697">
    <property type="entry name" value="PUA domain-like"/>
    <property type="match status" value="1"/>
</dbReference>
<sequence length="219" mass="24555">MPKRYEGRLPETIALFPLRSAVLLPRARLPLNIFEPRYLAMTDYALGHQRLVGMIRPRFDDDVSPPLYSVGCAGRIISFSETGDGRYLIELTGVSRFRLIEDAQDDRGFRKGVVDWQPFVADRHDPQEEDPALRERVLELLVRFLDGVGLSADWDTIEGASAETIVNSVSMTCPFEPDEKQALLEAEGLRQRAETLIALMEMAVADTPQKESGHGGQLQ</sequence>
<dbReference type="AlphaFoldDB" id="E0TE04"/>
<dbReference type="Proteomes" id="UP000001302">
    <property type="component" value="Chromosome"/>
</dbReference>
<dbReference type="Pfam" id="PF02190">
    <property type="entry name" value="LON_substr_bdg"/>
    <property type="match status" value="1"/>
</dbReference>
<dbReference type="OrthoDB" id="9806457at2"/>
<dbReference type="InterPro" id="IPR015947">
    <property type="entry name" value="PUA-like_sf"/>
</dbReference>
<dbReference type="Gene3D" id="2.30.130.40">
    <property type="entry name" value="LON domain-like"/>
    <property type="match status" value="1"/>
</dbReference>
<evidence type="ECO:0000313" key="3">
    <source>
        <dbReference type="Proteomes" id="UP000001302"/>
    </source>
</evidence>